<evidence type="ECO:0008006" key="4">
    <source>
        <dbReference type="Google" id="ProtNLM"/>
    </source>
</evidence>
<evidence type="ECO:0000313" key="3">
    <source>
        <dbReference type="Proteomes" id="UP001519325"/>
    </source>
</evidence>
<keyword evidence="3" id="KW-1185">Reference proteome</keyword>
<proteinExistence type="predicted"/>
<gene>
    <name evidence="2" type="ORF">BJ987_003584</name>
</gene>
<evidence type="ECO:0000313" key="2">
    <source>
        <dbReference type="EMBL" id="MBP2190683.1"/>
    </source>
</evidence>
<accession>A0ABS4QG63</accession>
<dbReference type="Proteomes" id="UP001519325">
    <property type="component" value="Unassembled WGS sequence"/>
</dbReference>
<dbReference type="EMBL" id="JAGGMR010000001">
    <property type="protein sequence ID" value="MBP2190683.1"/>
    <property type="molecule type" value="Genomic_DNA"/>
</dbReference>
<keyword evidence="1" id="KW-0472">Membrane</keyword>
<comment type="caution">
    <text evidence="2">The sequence shown here is derived from an EMBL/GenBank/DDBJ whole genome shotgun (WGS) entry which is preliminary data.</text>
</comment>
<evidence type="ECO:0000256" key="1">
    <source>
        <dbReference type="SAM" id="Phobius"/>
    </source>
</evidence>
<feature type="transmembrane region" description="Helical" evidence="1">
    <location>
        <begin position="25"/>
        <end position="48"/>
    </location>
</feature>
<keyword evidence="1" id="KW-1133">Transmembrane helix</keyword>
<reference evidence="2 3" key="1">
    <citation type="submission" date="2021-03" db="EMBL/GenBank/DDBJ databases">
        <title>Sequencing the genomes of 1000 actinobacteria strains.</title>
        <authorList>
            <person name="Klenk H.-P."/>
        </authorList>
    </citation>
    <scope>NUCLEOTIDE SEQUENCE [LARGE SCALE GENOMIC DNA]</scope>
    <source>
        <strain evidence="2 3">DSM 45516</strain>
    </source>
</reference>
<sequence>MGAVMTAWIATNAITSEAGEFGARILLLLLFVGLGGFGAFGWLAVALFRRDLRRAYSIATAPKPPWRVRRAQARALRRLAADLAQMETAGLVTSSVEKP</sequence>
<protein>
    <recommendedName>
        <fullName evidence="4">Lipopolysaccharide assembly protein A domain-containing protein</fullName>
    </recommendedName>
</protein>
<name>A0ABS4QG63_9NOCA</name>
<organism evidence="2 3">
    <name type="scientific">Nocardia goodfellowii</name>
    <dbReference type="NCBI Taxonomy" id="882446"/>
    <lineage>
        <taxon>Bacteria</taxon>
        <taxon>Bacillati</taxon>
        <taxon>Actinomycetota</taxon>
        <taxon>Actinomycetes</taxon>
        <taxon>Mycobacteriales</taxon>
        <taxon>Nocardiaceae</taxon>
        <taxon>Nocardia</taxon>
    </lineage>
</organism>
<keyword evidence="1" id="KW-0812">Transmembrane</keyword>